<comment type="caution">
    <text evidence="1">The sequence shown here is derived from an EMBL/GenBank/DDBJ whole genome shotgun (WGS) entry which is preliminary data.</text>
</comment>
<evidence type="ECO:0000313" key="2">
    <source>
        <dbReference type="Proteomes" id="UP000775213"/>
    </source>
</evidence>
<dbReference type="Gene3D" id="6.10.250.3450">
    <property type="match status" value="1"/>
</dbReference>
<dbReference type="Proteomes" id="UP000775213">
    <property type="component" value="Unassembled WGS sequence"/>
</dbReference>
<organism evidence="1 2">
    <name type="scientific">Dendrobium chrysotoxum</name>
    <name type="common">Orchid</name>
    <dbReference type="NCBI Taxonomy" id="161865"/>
    <lineage>
        <taxon>Eukaryota</taxon>
        <taxon>Viridiplantae</taxon>
        <taxon>Streptophyta</taxon>
        <taxon>Embryophyta</taxon>
        <taxon>Tracheophyta</taxon>
        <taxon>Spermatophyta</taxon>
        <taxon>Magnoliopsida</taxon>
        <taxon>Liliopsida</taxon>
        <taxon>Asparagales</taxon>
        <taxon>Orchidaceae</taxon>
        <taxon>Epidendroideae</taxon>
        <taxon>Malaxideae</taxon>
        <taxon>Dendrobiinae</taxon>
        <taxon>Dendrobium</taxon>
    </lineage>
</organism>
<dbReference type="AlphaFoldDB" id="A0AAV7GGV5"/>
<accession>A0AAV7GGV5</accession>
<reference evidence="1 2" key="1">
    <citation type="journal article" date="2021" name="Hortic Res">
        <title>Chromosome-scale assembly of the Dendrobium chrysotoxum genome enhances the understanding of orchid evolution.</title>
        <authorList>
            <person name="Zhang Y."/>
            <person name="Zhang G.Q."/>
            <person name="Zhang D."/>
            <person name="Liu X.D."/>
            <person name="Xu X.Y."/>
            <person name="Sun W.H."/>
            <person name="Yu X."/>
            <person name="Zhu X."/>
            <person name="Wang Z.W."/>
            <person name="Zhao X."/>
            <person name="Zhong W.Y."/>
            <person name="Chen H."/>
            <person name="Yin W.L."/>
            <person name="Huang T."/>
            <person name="Niu S.C."/>
            <person name="Liu Z.J."/>
        </authorList>
    </citation>
    <scope>NUCLEOTIDE SEQUENCE [LARGE SCALE GENOMIC DNA]</scope>
    <source>
        <strain evidence="1">Lindl</strain>
    </source>
</reference>
<proteinExistence type="predicted"/>
<gene>
    <name evidence="1" type="ORF">IEQ34_017046</name>
</gene>
<protein>
    <submittedName>
        <fullName evidence="1">Uncharacterized protein</fullName>
    </submittedName>
</protein>
<keyword evidence="2" id="KW-1185">Reference proteome</keyword>
<dbReference type="EMBL" id="JAGFBR010000015">
    <property type="protein sequence ID" value="KAH0455122.1"/>
    <property type="molecule type" value="Genomic_DNA"/>
</dbReference>
<name>A0AAV7GGV5_DENCH</name>
<sequence>MVWGGCRGLGFVVSLEKGMWLTVGVGYGLSGGFLEKIRVNARDRRGLTASLKTERQKKKELYFPLRKYAIKA</sequence>
<evidence type="ECO:0000313" key="1">
    <source>
        <dbReference type="EMBL" id="KAH0455122.1"/>
    </source>
</evidence>